<gene>
    <name evidence="1" type="ORF">RMSM_00076</name>
</gene>
<evidence type="ECO:0000313" key="1">
    <source>
        <dbReference type="EMBL" id="EMI22966.1"/>
    </source>
</evidence>
<dbReference type="SUPFAM" id="SSF51182">
    <property type="entry name" value="RmlC-like cupins"/>
    <property type="match status" value="1"/>
</dbReference>
<name>M5RUU8_9BACT</name>
<evidence type="ECO:0000313" key="2">
    <source>
        <dbReference type="Proteomes" id="UP000011991"/>
    </source>
</evidence>
<keyword evidence="2" id="KW-1185">Reference proteome</keyword>
<sequence>MCATAFDGFAEEPTTESTSDLVLVSDVEWTPLNPARGDASPQAATLWGDRAGTEATGFLVKFVDGFSSPPHIHNITYRGVVIAGGVHNDDPDAEPMWMHVGAFWTQPAGEPHITAARGTTIAYIEIDKGPYLVMPTEEAFDNGERPVNVDASNIVWLGQSSTSWIEPPAPSATANPSKIAFLWGNPQSDPVNGTLVKLPVGFVGKIRSQGSEFRAVVIEGQANYRSNGIDNIKVMPPGSYFSSKGEMTHRVSCDDDTHCMIYVRSEGQFVVVPD</sequence>
<evidence type="ECO:0008006" key="3">
    <source>
        <dbReference type="Google" id="ProtNLM"/>
    </source>
</evidence>
<organism evidence="1 2">
    <name type="scientific">Rhodopirellula maiorica SM1</name>
    <dbReference type="NCBI Taxonomy" id="1265738"/>
    <lineage>
        <taxon>Bacteria</taxon>
        <taxon>Pseudomonadati</taxon>
        <taxon>Planctomycetota</taxon>
        <taxon>Planctomycetia</taxon>
        <taxon>Pirellulales</taxon>
        <taxon>Pirellulaceae</taxon>
        <taxon>Novipirellula</taxon>
    </lineage>
</organism>
<proteinExistence type="predicted"/>
<dbReference type="PATRIC" id="fig|1265738.3.peg.75"/>
<reference evidence="1 2" key="1">
    <citation type="journal article" date="2013" name="Mar. Genomics">
        <title>Expression of sulfatases in Rhodopirellula baltica and the diversity of sulfatases in the genus Rhodopirellula.</title>
        <authorList>
            <person name="Wegner C.E."/>
            <person name="Richter-Heitmann T."/>
            <person name="Klindworth A."/>
            <person name="Klockow C."/>
            <person name="Richter M."/>
            <person name="Achstetter T."/>
            <person name="Glockner F.O."/>
            <person name="Harder J."/>
        </authorList>
    </citation>
    <scope>NUCLEOTIDE SEQUENCE [LARGE SCALE GENOMIC DNA]</scope>
    <source>
        <strain evidence="1 2">SM1</strain>
    </source>
</reference>
<protein>
    <recommendedName>
        <fullName evidence="3">DUF4437 domain-containing protein</fullName>
    </recommendedName>
</protein>
<dbReference type="InterPro" id="IPR028013">
    <property type="entry name" value="DUF4437"/>
</dbReference>
<dbReference type="Pfam" id="PF14499">
    <property type="entry name" value="DUF4437"/>
    <property type="match status" value="1"/>
</dbReference>
<dbReference type="AlphaFoldDB" id="M5RUU8"/>
<accession>M5RUU8</accession>
<comment type="caution">
    <text evidence="1">The sequence shown here is derived from an EMBL/GenBank/DDBJ whole genome shotgun (WGS) entry which is preliminary data.</text>
</comment>
<dbReference type="InterPro" id="IPR014710">
    <property type="entry name" value="RmlC-like_jellyroll"/>
</dbReference>
<dbReference type="Proteomes" id="UP000011991">
    <property type="component" value="Unassembled WGS sequence"/>
</dbReference>
<dbReference type="CDD" id="cd06989">
    <property type="entry name" value="cupin_DRT102"/>
    <property type="match status" value="1"/>
</dbReference>
<dbReference type="Gene3D" id="2.60.120.10">
    <property type="entry name" value="Jelly Rolls"/>
    <property type="match status" value="2"/>
</dbReference>
<dbReference type="EMBL" id="ANOG01000010">
    <property type="protein sequence ID" value="EMI22966.1"/>
    <property type="molecule type" value="Genomic_DNA"/>
</dbReference>
<dbReference type="InterPro" id="IPR011051">
    <property type="entry name" value="RmlC_Cupin_sf"/>
</dbReference>